<keyword evidence="1" id="KW-0472">Membrane</keyword>
<keyword evidence="1" id="KW-0812">Transmembrane</keyword>
<evidence type="ECO:0000313" key="4">
    <source>
        <dbReference type="Proteomes" id="UP001165677"/>
    </source>
</evidence>
<evidence type="ECO:0000256" key="1">
    <source>
        <dbReference type="SAM" id="Phobius"/>
    </source>
</evidence>
<protein>
    <recommendedName>
        <fullName evidence="2">PH domain-containing protein</fullName>
    </recommendedName>
</protein>
<dbReference type="Pfam" id="PF26566">
    <property type="entry name" value="PH_40"/>
    <property type="match status" value="1"/>
</dbReference>
<keyword evidence="1" id="KW-1133">Transmembrane helix</keyword>
<name>A0ABT3EIY1_9FLAO</name>
<comment type="caution">
    <text evidence="3">The sequence shown here is derived from an EMBL/GenBank/DDBJ whole genome shotgun (WGS) entry which is preliminary data.</text>
</comment>
<evidence type="ECO:0000259" key="2">
    <source>
        <dbReference type="Pfam" id="PF26566"/>
    </source>
</evidence>
<feature type="transmembrane region" description="Helical" evidence="1">
    <location>
        <begin position="29"/>
        <end position="54"/>
    </location>
</feature>
<dbReference type="Proteomes" id="UP001165677">
    <property type="component" value="Unassembled WGS sequence"/>
</dbReference>
<dbReference type="InterPro" id="IPR058916">
    <property type="entry name" value="PH_40"/>
</dbReference>
<gene>
    <name evidence="3" type="ORF">OJ995_09870</name>
</gene>
<feature type="domain" description="PH" evidence="2">
    <location>
        <begin position="5"/>
        <end position="138"/>
    </location>
</feature>
<evidence type="ECO:0000313" key="3">
    <source>
        <dbReference type="EMBL" id="MCW1148526.1"/>
    </source>
</evidence>
<sequence>MPINWFLISILFFPLGSLAIVMFTSKNYLVGFIGIVITTSSIILFYFSILAFMLHKQYSKIEKNRAMTFDKEKRSITILNTKNSNQIILTENNIKGIQINLYTGNQRKPISEYEYIKYFTNENDEIIITSLQTNISNLDSFFKGVKRNSIYRKINWIK</sequence>
<reference evidence="3" key="1">
    <citation type="submission" date="2022-10" db="EMBL/GenBank/DDBJ databases">
        <title>Flavobacterium sp. nov., a bacterium isolated from lake sediment.</title>
        <authorList>
            <person name="Qu J.-H."/>
        </authorList>
    </citation>
    <scope>NUCLEOTIDE SEQUENCE</scope>
    <source>
        <strain evidence="3">TH16-21</strain>
    </source>
</reference>
<accession>A0ABT3EIY1</accession>
<organism evidence="3 4">
    <name type="scientific">Flavobacterium lacisediminis</name>
    <dbReference type="NCBI Taxonomy" id="2989705"/>
    <lineage>
        <taxon>Bacteria</taxon>
        <taxon>Pseudomonadati</taxon>
        <taxon>Bacteroidota</taxon>
        <taxon>Flavobacteriia</taxon>
        <taxon>Flavobacteriales</taxon>
        <taxon>Flavobacteriaceae</taxon>
        <taxon>Flavobacterium</taxon>
    </lineage>
</organism>
<dbReference type="RefSeq" id="WP_264369261.1">
    <property type="nucleotide sequence ID" value="NZ_JAPCIO010000006.1"/>
</dbReference>
<keyword evidence="4" id="KW-1185">Reference proteome</keyword>
<dbReference type="EMBL" id="JAPCIO010000006">
    <property type="protein sequence ID" value="MCW1148526.1"/>
    <property type="molecule type" value="Genomic_DNA"/>
</dbReference>
<proteinExistence type="predicted"/>